<evidence type="ECO:0000313" key="1">
    <source>
        <dbReference type="EMBL" id="JAA54175.1"/>
    </source>
</evidence>
<protein>
    <submittedName>
        <fullName evidence="1">Putative da-p36 protein</fullName>
    </submittedName>
</protein>
<proteinExistence type="evidence at transcript level"/>
<reference evidence="1" key="2">
    <citation type="journal article" date="2015" name="J. Proteomics">
        <title>Sexual differences in the sialomes of the zebra tick, Rhipicephalus pulchellus.</title>
        <authorList>
            <person name="Tan A.W."/>
            <person name="Francischetti I.M."/>
            <person name="Slovak M."/>
            <person name="Kini R.M."/>
            <person name="Ribeiro J.M."/>
        </authorList>
    </citation>
    <scope>NUCLEOTIDE SEQUENCE</scope>
    <source>
        <tissue evidence="1">Salivary gland</tissue>
    </source>
</reference>
<name>L7LR46_RHIPC</name>
<dbReference type="EMBL" id="GACK01010859">
    <property type="protein sequence ID" value="JAA54175.1"/>
    <property type="molecule type" value="mRNA"/>
</dbReference>
<dbReference type="AlphaFoldDB" id="L7LR46"/>
<sequence length="220" mass="25490">MHACYVTLVLSSVVNRGCSFRVNFTKVTERYIEQKNKTEGGKINSWGLTRDYAYWKQQIPSVQPVSAVVDWIIYGGCNKDMYRGPPKYNCSGFFSWSALDHIDCPFSIKHNTSLPIKYQLPKPKNISLDLNRLPAQHLIYHWGPPSRELEKKVFSPKCNFVAKITFDGYIVYNLTKPGSENWVPVKNTDLENRTEGLVVESGQLTFYMWGVYFETMWCYQ</sequence>
<accession>L7LR46</accession>
<organism evidence="1">
    <name type="scientific">Rhipicephalus pulchellus</name>
    <name type="common">Yellow backed tick</name>
    <name type="synonym">Dermacentor pulchellus</name>
    <dbReference type="NCBI Taxonomy" id="72859"/>
    <lineage>
        <taxon>Eukaryota</taxon>
        <taxon>Metazoa</taxon>
        <taxon>Ecdysozoa</taxon>
        <taxon>Arthropoda</taxon>
        <taxon>Chelicerata</taxon>
        <taxon>Arachnida</taxon>
        <taxon>Acari</taxon>
        <taxon>Parasitiformes</taxon>
        <taxon>Ixodida</taxon>
        <taxon>Ixodoidea</taxon>
        <taxon>Ixodidae</taxon>
        <taxon>Rhipicephalinae</taxon>
        <taxon>Rhipicephalus</taxon>
        <taxon>Rhipicephalus</taxon>
    </lineage>
</organism>
<reference evidence="1" key="1">
    <citation type="submission" date="2012-11" db="EMBL/GenBank/DDBJ databases">
        <authorList>
            <person name="Lucero-Rivera Y.E."/>
            <person name="Tovar-Ramirez D."/>
        </authorList>
    </citation>
    <scope>NUCLEOTIDE SEQUENCE</scope>
    <source>
        <tissue evidence="1">Salivary gland</tissue>
    </source>
</reference>